<proteinExistence type="predicted"/>
<accession>A0AAN0NIB8</accession>
<evidence type="ECO:0000313" key="2">
    <source>
        <dbReference type="Proteomes" id="UP001470809"/>
    </source>
</evidence>
<name>A0AAN0NIB8_9RHOB</name>
<dbReference type="EMBL" id="CP151767">
    <property type="protein sequence ID" value="WZU67066.1"/>
    <property type="molecule type" value="Genomic_DNA"/>
</dbReference>
<organism evidence="1 2">
    <name type="scientific">Yoonia rhodophyticola</name>
    <dbReference type="NCBI Taxonomy" id="3137370"/>
    <lineage>
        <taxon>Bacteria</taxon>
        <taxon>Pseudomonadati</taxon>
        <taxon>Pseudomonadota</taxon>
        <taxon>Alphaproteobacteria</taxon>
        <taxon>Rhodobacterales</taxon>
        <taxon>Paracoccaceae</taxon>
        <taxon>Yoonia</taxon>
    </lineage>
</organism>
<reference evidence="1" key="1">
    <citation type="submission" date="2024-04" db="EMBL/GenBank/DDBJ databases">
        <title>Phylogenomic analyses of a clade within the roseobacter group suggest taxonomic reassignments of species of the genera Aestuariivita, Citreicella, Loktanella, Nautella, Pelagibaca, Ruegeria, Thalassobius, Thiobacimonas and Tropicibacter, and the proposal o.</title>
        <authorList>
            <person name="Jeon C.O."/>
        </authorList>
    </citation>
    <scope>NUCLEOTIDE SEQUENCE</scope>
    <source>
        <strain evidence="1">SS1-5</strain>
    </source>
</reference>
<protein>
    <submittedName>
        <fullName evidence="1">Uncharacterized protein</fullName>
    </submittedName>
</protein>
<gene>
    <name evidence="1" type="ORF">AABB31_19220</name>
</gene>
<dbReference type="AlphaFoldDB" id="A0AAN0NIB8"/>
<evidence type="ECO:0000313" key="1">
    <source>
        <dbReference type="EMBL" id="WZU67066.1"/>
    </source>
</evidence>
<sequence>MTRPMLRESHIPERAEGHVAALAALAETAVAPARERPLRLLEHPEEVRVLYAVPEGPPAQFVWRRQTHRVARYSGPERIAPEWWKDRPGTRLRDYFKVEDHAGLRIWLYREGLHEDGRGGIRAGLCMGVSHDDLGPVLVADLGCLRREYFGRDDRAGARRLSCLKWITSARVARLKMTGSAPTLAPLMSNWG</sequence>
<keyword evidence="2" id="KW-1185">Reference proteome</keyword>
<dbReference type="Proteomes" id="UP001470809">
    <property type="component" value="Chromosome"/>
</dbReference>